<gene>
    <name evidence="2" type="ORF">GL50581_3447</name>
</gene>
<protein>
    <submittedName>
        <fullName evidence="2">Uncharacterized protein</fullName>
    </submittedName>
</protein>
<feature type="compositionally biased region" description="Low complexity" evidence="1">
    <location>
        <begin position="523"/>
        <end position="535"/>
    </location>
</feature>
<dbReference type="VEuPathDB" id="GiardiaDB:GL50581_3447"/>
<dbReference type="AlphaFoldDB" id="C6LXD3"/>
<dbReference type="OrthoDB" id="10255409at2759"/>
<evidence type="ECO:0000256" key="1">
    <source>
        <dbReference type="SAM" id="MobiDB-lite"/>
    </source>
</evidence>
<proteinExistence type="predicted"/>
<organism evidence="2 3">
    <name type="scientific">Giardia intestinalis (strain ATCC 50581 / GS clone H7)</name>
    <name type="common">Giardia lamblia</name>
    <dbReference type="NCBI Taxonomy" id="598745"/>
    <lineage>
        <taxon>Eukaryota</taxon>
        <taxon>Metamonada</taxon>
        <taxon>Diplomonadida</taxon>
        <taxon>Hexamitidae</taxon>
        <taxon>Giardiinae</taxon>
        <taxon>Giardia</taxon>
    </lineage>
</organism>
<dbReference type="Proteomes" id="UP000002488">
    <property type="component" value="Unassembled WGS sequence"/>
</dbReference>
<sequence>MGWCTLYAASLKPRGSSVETCLIVLAHNCYSRLEYTFRIPDIRNGQHLPSTLQKDLCLLIKTAIEWATSLMSDNHRLATMGIGNTYYFNSLAMVFHAHLDKRVESFLGEIALKYGWGIQSLSTQQTFNQKIQHANQVVAPGDLCPLCSNQLGHLQYDNLDRLVNGDPPRRRTNAVLNDETLCEVELKRIWRAITTGDTLAFRPVFQDPPGMSFCAKTLTELIIENTETQFCGWDPYDSALCSLLSMLQEYHRNALYFLYQAKTLFPDNLFGTILESMSCDLQSLIRHLPSPELRYTSAKYLEEDIISNLYMLLQSQSLRTIIYECAGSFVRLLPVYFDHENIDITQMDFQDRGRIYEGAFDLPLDPDNFLLAINPEGYLASVPAVSLDHIANRFINQSAPDSVVSSPYFNICYGTRFLTLLNCLTMLLHAKLSLTQMLMNSYESMRILRSCADKDPSIVESVVMAKIPLPILTRELLVRSLRSNSFIQNIINDILFLKEDILRLVEDERCKIVKLIEKELEGSTENSTSDSSASGLLCDPQEGNDSEEISPTSTDAANAIDVRLHLVESIDLHSGTDENSCIEDDVPIDETLFRATMSPPSSPPPSSSIDDSTDSSTESLTLSIEVNSLSLDIPLPLTQGYQIRHKTIRSKIAQVIRGSIHKKNIMRENLLDRPRNAQIIRPPNNTASTACPRIQLGAIKMIERIINEVFA</sequence>
<feature type="compositionally biased region" description="Low complexity" evidence="1">
    <location>
        <begin position="607"/>
        <end position="618"/>
    </location>
</feature>
<dbReference type="OMA" id="CYSRLEY"/>
<feature type="region of interest" description="Disordered" evidence="1">
    <location>
        <begin position="594"/>
        <end position="618"/>
    </location>
</feature>
<comment type="caution">
    <text evidence="2">The sequence shown here is derived from an EMBL/GenBank/DDBJ whole genome shotgun (WGS) entry which is preliminary data.</text>
</comment>
<evidence type="ECO:0000313" key="2">
    <source>
        <dbReference type="EMBL" id="EES99313.1"/>
    </source>
</evidence>
<reference evidence="2 3" key="1">
    <citation type="journal article" date="2009" name="PLoS Pathog.">
        <title>Draft genome sequencing of giardia intestinalis assemblage B isolate GS: is human giardiasis caused by two different species?</title>
        <authorList>
            <person name="Franzen O."/>
            <person name="Jerlstrom-Hultqvist J."/>
            <person name="Castro E."/>
            <person name="Sherwood E."/>
            <person name="Ankarklev J."/>
            <person name="Reiner D.S."/>
            <person name="Palm D."/>
            <person name="Andersson J.O."/>
            <person name="Andersson B."/>
            <person name="Svard S.G."/>
        </authorList>
    </citation>
    <scope>NUCLEOTIDE SEQUENCE [LARGE SCALE GENOMIC DNA]</scope>
    <source>
        <strain evidence="3">ATCC 50581 / GS clone H7</strain>
    </source>
</reference>
<feature type="region of interest" description="Disordered" evidence="1">
    <location>
        <begin position="521"/>
        <end position="552"/>
    </location>
</feature>
<name>C6LXD3_GIAIB</name>
<dbReference type="EMBL" id="ACGJ01002890">
    <property type="protein sequence ID" value="EES99313.1"/>
    <property type="molecule type" value="Genomic_DNA"/>
</dbReference>
<accession>C6LXD3</accession>
<evidence type="ECO:0000313" key="3">
    <source>
        <dbReference type="Proteomes" id="UP000002488"/>
    </source>
</evidence>